<evidence type="ECO:0000256" key="4">
    <source>
        <dbReference type="ARBA" id="ARBA00023163"/>
    </source>
</evidence>
<dbReference type="PRINTS" id="PR00035">
    <property type="entry name" value="HTHGNTR"/>
</dbReference>
<evidence type="ECO:0000256" key="1">
    <source>
        <dbReference type="ARBA" id="ARBA00022491"/>
    </source>
</evidence>
<sequence>MQKKYLTIYHDLVKNIQTNVWPTASMLPSEKELTITYDTSRETIRKALNLLAQNGYIQKIRGKGSIVIDRKKLSFPVSGITSFKELANNLQLDTKTSVVNLEYITATDQVRSLLEVEEQEDAWKVCRVRTIDGVRVILDKDYFVGEIVPKLPANICEESIYEYIEGEIGLTIGFAQKEIIVEEPTEEDKVFLDLEGFSNVVVIKSLIYLEDARLFQYTESRHRPDRFRFVDFARRIK</sequence>
<evidence type="ECO:0000313" key="8">
    <source>
        <dbReference type="Proteomes" id="UP001199631"/>
    </source>
</evidence>
<dbReference type="Gene3D" id="3.40.1410.10">
    <property type="entry name" value="Chorismate lyase-like"/>
    <property type="match status" value="1"/>
</dbReference>
<keyword evidence="4" id="KW-0804">Transcription</keyword>
<dbReference type="InterPro" id="IPR036390">
    <property type="entry name" value="WH_DNA-bd_sf"/>
</dbReference>
<protein>
    <recommendedName>
        <fullName evidence="5">Trehalose operon repressor</fullName>
    </recommendedName>
</protein>
<dbReference type="Proteomes" id="UP001199631">
    <property type="component" value="Unassembled WGS sequence"/>
</dbReference>
<dbReference type="InterPro" id="IPR012770">
    <property type="entry name" value="TreR"/>
</dbReference>
<dbReference type="PANTHER" id="PTHR44846">
    <property type="entry name" value="MANNOSYL-D-GLYCERATE TRANSPORT/METABOLISM SYSTEM REPRESSOR MNGR-RELATED"/>
    <property type="match status" value="1"/>
</dbReference>
<dbReference type="NCBIfam" id="TIGR02404">
    <property type="entry name" value="trehalos_R_Bsub"/>
    <property type="match status" value="1"/>
</dbReference>
<dbReference type="Pfam" id="PF07702">
    <property type="entry name" value="UTRA"/>
    <property type="match status" value="1"/>
</dbReference>
<keyword evidence="3" id="KW-0238">DNA-binding</keyword>
<accession>A0AAW5B4A4</accession>
<dbReference type="RefSeq" id="WP_238019556.1">
    <property type="nucleotide sequence ID" value="NZ_JAIFZM010000006.1"/>
</dbReference>
<dbReference type="SUPFAM" id="SSF64288">
    <property type="entry name" value="Chorismate lyase-like"/>
    <property type="match status" value="1"/>
</dbReference>
<keyword evidence="2" id="KW-0805">Transcription regulation</keyword>
<evidence type="ECO:0000256" key="2">
    <source>
        <dbReference type="ARBA" id="ARBA00023015"/>
    </source>
</evidence>
<dbReference type="InterPro" id="IPR000524">
    <property type="entry name" value="Tscrpt_reg_HTH_GntR"/>
</dbReference>
<dbReference type="InterPro" id="IPR050679">
    <property type="entry name" value="Bact_HTH_transcr_reg"/>
</dbReference>
<evidence type="ECO:0000256" key="5">
    <source>
        <dbReference type="NCBIfam" id="TIGR02404"/>
    </source>
</evidence>
<dbReference type="EMBL" id="JAIFZM010000006">
    <property type="protein sequence ID" value="MCG3419349.1"/>
    <property type="molecule type" value="Genomic_DNA"/>
</dbReference>
<dbReference type="PROSITE" id="PS50949">
    <property type="entry name" value="HTH_GNTR"/>
    <property type="match status" value="1"/>
</dbReference>
<dbReference type="CDD" id="cd07377">
    <property type="entry name" value="WHTH_GntR"/>
    <property type="match status" value="1"/>
</dbReference>
<keyword evidence="1" id="KW-0678">Repressor</keyword>
<dbReference type="GO" id="GO:0003677">
    <property type="term" value="F:DNA binding"/>
    <property type="evidence" value="ECO:0007669"/>
    <property type="project" value="UniProtKB-UniRule"/>
</dbReference>
<dbReference type="InterPro" id="IPR011663">
    <property type="entry name" value="UTRA"/>
</dbReference>
<evidence type="ECO:0000313" key="7">
    <source>
        <dbReference type="EMBL" id="MCG3419349.1"/>
    </source>
</evidence>
<comment type="caution">
    <text evidence="7">The sequence shown here is derived from an EMBL/GenBank/DDBJ whole genome shotgun (WGS) entry which is preliminary data.</text>
</comment>
<evidence type="ECO:0000256" key="3">
    <source>
        <dbReference type="ARBA" id="ARBA00023125"/>
    </source>
</evidence>
<dbReference type="AlphaFoldDB" id="A0AAW5B4A4"/>
<dbReference type="Pfam" id="PF00392">
    <property type="entry name" value="GntR"/>
    <property type="match status" value="1"/>
</dbReference>
<dbReference type="PANTHER" id="PTHR44846:SF12">
    <property type="entry name" value="HTH-TYPE TRANSCRIPTIONAL REGULATOR TRER"/>
    <property type="match status" value="1"/>
</dbReference>
<organism evidence="7 8">
    <name type="scientific">Oceanobacillus jordanicus</name>
    <dbReference type="NCBI Taxonomy" id="2867266"/>
    <lineage>
        <taxon>Bacteria</taxon>
        <taxon>Bacillati</taxon>
        <taxon>Bacillota</taxon>
        <taxon>Bacilli</taxon>
        <taxon>Bacillales</taxon>
        <taxon>Bacillaceae</taxon>
        <taxon>Oceanobacillus</taxon>
    </lineage>
</organism>
<proteinExistence type="predicted"/>
<reference evidence="7 8" key="1">
    <citation type="journal article" date="2022" name="Evol. Bioinform. Online">
        <title>Draft Genome Sequence of Oceanobacillus jordanicus Strain GSFE11, a Halotolerant Plant Growth-Promoting Bacterial Endophyte Isolated From the Jordan Valley.</title>
        <authorList>
            <person name="Alhindi T."/>
            <person name="Albdaiwi R."/>
        </authorList>
    </citation>
    <scope>NUCLEOTIDE SEQUENCE [LARGE SCALE GENOMIC DNA]</scope>
    <source>
        <strain evidence="7 8">GSFE11</strain>
    </source>
</reference>
<dbReference type="GO" id="GO:0045892">
    <property type="term" value="P:negative regulation of DNA-templated transcription"/>
    <property type="evidence" value="ECO:0007669"/>
    <property type="project" value="TreeGrafter"/>
</dbReference>
<gene>
    <name evidence="7" type="primary">treR</name>
    <name evidence="7" type="ORF">K3T81_09310</name>
</gene>
<dbReference type="SMART" id="SM00866">
    <property type="entry name" value="UTRA"/>
    <property type="match status" value="1"/>
</dbReference>
<dbReference type="SUPFAM" id="SSF46785">
    <property type="entry name" value="Winged helix' DNA-binding domain"/>
    <property type="match status" value="1"/>
</dbReference>
<dbReference type="InterPro" id="IPR036388">
    <property type="entry name" value="WH-like_DNA-bd_sf"/>
</dbReference>
<dbReference type="FunFam" id="3.40.1410.10:FF:000008">
    <property type="entry name" value="Transcriptional regulator, GntR family"/>
    <property type="match status" value="1"/>
</dbReference>
<dbReference type="SMART" id="SM00345">
    <property type="entry name" value="HTH_GNTR"/>
    <property type="match status" value="1"/>
</dbReference>
<dbReference type="GO" id="GO:0003700">
    <property type="term" value="F:DNA-binding transcription factor activity"/>
    <property type="evidence" value="ECO:0007669"/>
    <property type="project" value="UniProtKB-UniRule"/>
</dbReference>
<dbReference type="Gene3D" id="1.10.10.10">
    <property type="entry name" value="Winged helix-like DNA-binding domain superfamily/Winged helix DNA-binding domain"/>
    <property type="match status" value="1"/>
</dbReference>
<evidence type="ECO:0000259" key="6">
    <source>
        <dbReference type="PROSITE" id="PS50949"/>
    </source>
</evidence>
<keyword evidence="8" id="KW-1185">Reference proteome</keyword>
<feature type="domain" description="HTH gntR-type" evidence="6">
    <location>
        <begin position="2"/>
        <end position="70"/>
    </location>
</feature>
<dbReference type="InterPro" id="IPR028978">
    <property type="entry name" value="Chorismate_lyase_/UTRA_dom_sf"/>
</dbReference>
<name>A0AAW5B4A4_9BACI</name>